<dbReference type="InterPro" id="IPR021866">
    <property type="entry name" value="SpoIIAA-like"/>
</dbReference>
<dbReference type="AlphaFoldDB" id="A0A1Y5S338"/>
<evidence type="ECO:0000313" key="2">
    <source>
        <dbReference type="Proteomes" id="UP000193827"/>
    </source>
</evidence>
<dbReference type="RefSeq" id="WP_085891700.1">
    <property type="nucleotide sequence ID" value="NZ_FWFL01000003.1"/>
</dbReference>
<dbReference type="Proteomes" id="UP000193827">
    <property type="component" value="Unassembled WGS sequence"/>
</dbReference>
<gene>
    <name evidence="1" type="ORF">PEL8287_01456</name>
</gene>
<dbReference type="InterPro" id="IPR036513">
    <property type="entry name" value="STAS_dom_sf"/>
</dbReference>
<dbReference type="EMBL" id="FWFL01000003">
    <property type="protein sequence ID" value="SLN31220.1"/>
    <property type="molecule type" value="Genomic_DNA"/>
</dbReference>
<protein>
    <submittedName>
        <fullName evidence="1">Uncharacterized protein</fullName>
    </submittedName>
</protein>
<proteinExistence type="predicted"/>
<dbReference type="Gene3D" id="3.40.50.10600">
    <property type="entry name" value="SpoIIaa-like domains"/>
    <property type="match status" value="1"/>
</dbReference>
<dbReference type="Pfam" id="PF11964">
    <property type="entry name" value="SpoIIAA-like"/>
    <property type="match status" value="1"/>
</dbReference>
<sequence length="110" mass="12053">MIKILDNFPDDVLAMECIGKVTADDYRDGLIPEVTARLKKHKSLRALCLIGEGFKGYAPGAAWSDFTFGVSHWNQFSRMPDEGALSNIRRAGALPGQALIGGIWRQSSNT</sequence>
<accession>A0A1Y5S338</accession>
<reference evidence="1 2" key="1">
    <citation type="submission" date="2017-03" db="EMBL/GenBank/DDBJ databases">
        <authorList>
            <person name="Afonso C.L."/>
            <person name="Miller P.J."/>
            <person name="Scott M.A."/>
            <person name="Spackman E."/>
            <person name="Goraichik I."/>
            <person name="Dimitrov K.M."/>
            <person name="Suarez D.L."/>
            <person name="Swayne D.E."/>
        </authorList>
    </citation>
    <scope>NUCLEOTIDE SEQUENCE [LARGE SCALE GENOMIC DNA]</scope>
    <source>
        <strain evidence="1 2">CECT 8287</strain>
    </source>
</reference>
<dbReference type="SUPFAM" id="SSF52091">
    <property type="entry name" value="SpoIIaa-like"/>
    <property type="match status" value="1"/>
</dbReference>
<dbReference type="InterPro" id="IPR038396">
    <property type="entry name" value="SpoIIAA-like_sf"/>
</dbReference>
<name>A0A1Y5S338_9RHOB</name>
<keyword evidence="2" id="KW-1185">Reference proteome</keyword>
<organism evidence="1 2">
    <name type="scientific">Roseovarius litorisediminis</name>
    <dbReference type="NCBI Taxonomy" id="1312363"/>
    <lineage>
        <taxon>Bacteria</taxon>
        <taxon>Pseudomonadati</taxon>
        <taxon>Pseudomonadota</taxon>
        <taxon>Alphaproteobacteria</taxon>
        <taxon>Rhodobacterales</taxon>
        <taxon>Roseobacteraceae</taxon>
        <taxon>Roseovarius</taxon>
    </lineage>
</organism>
<evidence type="ECO:0000313" key="1">
    <source>
        <dbReference type="EMBL" id="SLN31220.1"/>
    </source>
</evidence>
<dbReference type="OrthoDB" id="9811577at2"/>